<evidence type="ECO:0000256" key="1">
    <source>
        <dbReference type="ARBA" id="ARBA00022679"/>
    </source>
</evidence>
<evidence type="ECO:0000256" key="2">
    <source>
        <dbReference type="ARBA" id="ARBA00023315"/>
    </source>
</evidence>
<protein>
    <submittedName>
        <fullName evidence="4">Acetyltransferase (GNAT) family protein</fullName>
    </submittedName>
</protein>
<dbReference type="PROSITE" id="PS51186">
    <property type="entry name" value="GNAT"/>
    <property type="match status" value="1"/>
</dbReference>
<sequence>MSFTVRRPGPHDAATVAELHLSTWREAYAHLLPADFFSAEYIERRRRMWRGLLDDPPEETTIRIAESGGSIIGLAWAGPGLGVGDEPPPRARQLYALYVAAAHYGTGAGQALLDEALGPGPAMLWVAAQNPRAIAFYRRNGFEFDGVEQTDPIAPSITDARMLR</sequence>
<dbReference type="GO" id="GO:0016747">
    <property type="term" value="F:acyltransferase activity, transferring groups other than amino-acyl groups"/>
    <property type="evidence" value="ECO:0007669"/>
    <property type="project" value="InterPro"/>
</dbReference>
<dbReference type="Pfam" id="PF00583">
    <property type="entry name" value="Acetyltransf_1"/>
    <property type="match status" value="1"/>
</dbReference>
<dbReference type="PANTHER" id="PTHR43877">
    <property type="entry name" value="AMINOALKYLPHOSPHONATE N-ACETYLTRANSFERASE-RELATED-RELATED"/>
    <property type="match status" value="1"/>
</dbReference>
<dbReference type="InterPro" id="IPR050832">
    <property type="entry name" value="Bact_Acetyltransf"/>
</dbReference>
<evidence type="ECO:0000259" key="3">
    <source>
        <dbReference type="PROSITE" id="PS51186"/>
    </source>
</evidence>
<dbReference type="Gene3D" id="3.40.630.30">
    <property type="match status" value="1"/>
</dbReference>
<organism evidence="4">
    <name type="scientific">uncultured Microbacterium sp</name>
    <dbReference type="NCBI Taxonomy" id="191216"/>
    <lineage>
        <taxon>Bacteria</taxon>
        <taxon>Bacillati</taxon>
        <taxon>Actinomycetota</taxon>
        <taxon>Actinomycetes</taxon>
        <taxon>Micrococcales</taxon>
        <taxon>Microbacteriaceae</taxon>
        <taxon>Microbacterium</taxon>
        <taxon>environmental samples</taxon>
    </lineage>
</organism>
<evidence type="ECO:0000313" key="4">
    <source>
        <dbReference type="EMBL" id="SBS71653.1"/>
    </source>
</evidence>
<dbReference type="AlphaFoldDB" id="A0A1Y5NZ21"/>
<accession>A0A1Y5NZ21</accession>
<reference evidence="4" key="1">
    <citation type="submission" date="2016-03" db="EMBL/GenBank/DDBJ databases">
        <authorList>
            <person name="Ploux O."/>
        </authorList>
    </citation>
    <scope>NUCLEOTIDE SEQUENCE</scope>
    <source>
        <strain evidence="4">UC1</strain>
    </source>
</reference>
<dbReference type="SUPFAM" id="SSF55729">
    <property type="entry name" value="Acyl-CoA N-acyltransferases (Nat)"/>
    <property type="match status" value="1"/>
</dbReference>
<name>A0A1Y5NZ21_9MICO</name>
<dbReference type="EMBL" id="FLQR01000006">
    <property type="protein sequence ID" value="SBS71653.1"/>
    <property type="molecule type" value="Genomic_DNA"/>
</dbReference>
<keyword evidence="1 4" id="KW-0808">Transferase</keyword>
<keyword evidence="2" id="KW-0012">Acyltransferase</keyword>
<dbReference type="RefSeq" id="WP_295574686.1">
    <property type="nucleotide sequence ID" value="NZ_FLQR01000006.1"/>
</dbReference>
<dbReference type="InterPro" id="IPR016181">
    <property type="entry name" value="Acyl_CoA_acyltransferase"/>
</dbReference>
<proteinExistence type="predicted"/>
<dbReference type="CDD" id="cd04301">
    <property type="entry name" value="NAT_SF"/>
    <property type="match status" value="1"/>
</dbReference>
<feature type="domain" description="N-acetyltransferase" evidence="3">
    <location>
        <begin position="3"/>
        <end position="164"/>
    </location>
</feature>
<dbReference type="InterPro" id="IPR000182">
    <property type="entry name" value="GNAT_dom"/>
</dbReference>
<gene>
    <name evidence="4" type="ORF">MIPYR_20135</name>
</gene>